<feature type="transmembrane region" description="Helical" evidence="6">
    <location>
        <begin position="159"/>
        <end position="177"/>
    </location>
</feature>
<evidence type="ECO:0000313" key="9">
    <source>
        <dbReference type="Proteomes" id="UP001179600"/>
    </source>
</evidence>
<dbReference type="InterPro" id="IPR015867">
    <property type="entry name" value="N-reg_PII/ATP_PRibTrfase_C"/>
</dbReference>
<dbReference type="GO" id="GO:0005886">
    <property type="term" value="C:plasma membrane"/>
    <property type="evidence" value="ECO:0007669"/>
    <property type="project" value="UniProtKB-SubCell"/>
</dbReference>
<feature type="transmembrane region" description="Helical" evidence="6">
    <location>
        <begin position="117"/>
        <end position="139"/>
    </location>
</feature>
<organism evidence="8 9">
    <name type="scientific">Vagococcus lutrae</name>
    <dbReference type="NCBI Taxonomy" id="81947"/>
    <lineage>
        <taxon>Bacteria</taxon>
        <taxon>Bacillati</taxon>
        <taxon>Bacillota</taxon>
        <taxon>Bacilli</taxon>
        <taxon>Lactobacillales</taxon>
        <taxon>Enterococcaceae</taxon>
        <taxon>Vagococcus</taxon>
    </lineage>
</organism>
<feature type="transmembrane region" description="Helical" evidence="6">
    <location>
        <begin position="14"/>
        <end position="36"/>
    </location>
</feature>
<keyword evidence="2" id="KW-1003">Cell membrane</keyword>
<comment type="subcellular location">
    <subcellularLocation>
        <location evidence="1">Cell membrane</location>
        <topology evidence="1">Multi-pass membrane protein</topology>
    </subcellularLocation>
</comment>
<accession>A0AAE9XE14</accession>
<feature type="domain" description="DUF2179" evidence="7">
    <location>
        <begin position="230"/>
        <end position="284"/>
    </location>
</feature>
<evidence type="ECO:0000256" key="3">
    <source>
        <dbReference type="ARBA" id="ARBA00022692"/>
    </source>
</evidence>
<protein>
    <submittedName>
        <fullName evidence="8">YitT family protein</fullName>
    </submittedName>
</protein>
<feature type="transmembrane region" description="Helical" evidence="6">
    <location>
        <begin position="90"/>
        <end position="111"/>
    </location>
</feature>
<dbReference type="PANTHER" id="PTHR33545:SF5">
    <property type="entry name" value="UPF0750 MEMBRANE PROTEIN YITT"/>
    <property type="match status" value="1"/>
</dbReference>
<evidence type="ECO:0000259" key="7">
    <source>
        <dbReference type="Pfam" id="PF10035"/>
    </source>
</evidence>
<dbReference type="Proteomes" id="UP001179600">
    <property type="component" value="Chromosome"/>
</dbReference>
<dbReference type="Pfam" id="PF10035">
    <property type="entry name" value="DUF2179"/>
    <property type="match status" value="1"/>
</dbReference>
<evidence type="ECO:0000313" key="8">
    <source>
        <dbReference type="EMBL" id="WCG22036.1"/>
    </source>
</evidence>
<feature type="transmembrane region" description="Helical" evidence="6">
    <location>
        <begin position="183"/>
        <end position="200"/>
    </location>
</feature>
<dbReference type="EMBL" id="CP116507">
    <property type="protein sequence ID" value="WCG22036.1"/>
    <property type="molecule type" value="Genomic_DNA"/>
</dbReference>
<evidence type="ECO:0000256" key="6">
    <source>
        <dbReference type="SAM" id="Phobius"/>
    </source>
</evidence>
<keyword evidence="3 6" id="KW-0812">Transmembrane</keyword>
<dbReference type="PANTHER" id="PTHR33545">
    <property type="entry name" value="UPF0750 MEMBRANE PROTEIN YITT-RELATED"/>
    <property type="match status" value="1"/>
</dbReference>
<evidence type="ECO:0000256" key="2">
    <source>
        <dbReference type="ARBA" id="ARBA00022475"/>
    </source>
</evidence>
<evidence type="ECO:0000256" key="5">
    <source>
        <dbReference type="ARBA" id="ARBA00023136"/>
    </source>
</evidence>
<sequence>MKFLGSHWIKHDTFIKLSVVFLTGILSAISLNYFLIPANIFSAGVNGVAQLVSGVLVRFLNLELNTGLLIFLLNIPIFLLGWWKLGAKSTLYSLLTVTWMSIATMLVPEMVITENPLLNAIVGGVIVGIGAGLCLKFGFTTGGFDLLSVIIAKSTGRSVGSLVFAMNLAIVFFAGLLFDWEKAIYTIISIYALSVLIDKLHTSGHRLTVFIISQKDNEAIIENVKQKIARGITVLPAYGGISKEERSVMMMVISRYELYDLHKQVYEVDELALINVLPTEELYGQFLTPEEQAKLIGDLYGK</sequence>
<evidence type="ECO:0000256" key="1">
    <source>
        <dbReference type="ARBA" id="ARBA00004651"/>
    </source>
</evidence>
<dbReference type="AlphaFoldDB" id="A0AAE9XE14"/>
<dbReference type="PIRSF" id="PIRSF006483">
    <property type="entry name" value="Membrane_protein_YitT"/>
    <property type="match status" value="1"/>
</dbReference>
<proteinExistence type="predicted"/>
<keyword evidence="4 6" id="KW-1133">Transmembrane helix</keyword>
<reference evidence="8" key="1">
    <citation type="submission" date="2023-01" db="EMBL/GenBank/DDBJ databases">
        <title>Oxazolidinone resistance genes in florfenicol resistant enterococci from beef cattle and veal calves at slaughter.</title>
        <authorList>
            <person name="Biggel M."/>
        </authorList>
    </citation>
    <scope>NUCLEOTIDE SEQUENCE</scope>
    <source>
        <strain evidence="8">K204-1</strain>
    </source>
</reference>
<dbReference type="InterPro" id="IPR051461">
    <property type="entry name" value="UPF0750_membrane"/>
</dbReference>
<dbReference type="Gene3D" id="3.30.70.120">
    <property type="match status" value="1"/>
</dbReference>
<dbReference type="Pfam" id="PF02588">
    <property type="entry name" value="YitT_membrane"/>
    <property type="match status" value="1"/>
</dbReference>
<name>A0AAE9XE14_9ENTE</name>
<keyword evidence="5 6" id="KW-0472">Membrane</keyword>
<dbReference type="InterPro" id="IPR019264">
    <property type="entry name" value="DUF2179"/>
</dbReference>
<dbReference type="RefSeq" id="WP_248853276.1">
    <property type="nucleotide sequence ID" value="NZ_CP097053.1"/>
</dbReference>
<feature type="transmembrane region" description="Helical" evidence="6">
    <location>
        <begin position="66"/>
        <end position="83"/>
    </location>
</feature>
<dbReference type="InterPro" id="IPR003740">
    <property type="entry name" value="YitT"/>
</dbReference>
<gene>
    <name evidence="8" type="ORF">PML95_06430</name>
</gene>
<evidence type="ECO:0000256" key="4">
    <source>
        <dbReference type="ARBA" id="ARBA00022989"/>
    </source>
</evidence>